<keyword evidence="3 6" id="KW-0808">Transferase</keyword>
<feature type="transmembrane region" description="Helical" evidence="4">
    <location>
        <begin position="380"/>
        <end position="404"/>
    </location>
</feature>
<accession>A0A1G8IAT8</accession>
<dbReference type="GO" id="GO:0016757">
    <property type="term" value="F:glycosyltransferase activity"/>
    <property type="evidence" value="ECO:0007669"/>
    <property type="project" value="UniProtKB-KW"/>
</dbReference>
<dbReference type="Proteomes" id="UP000183255">
    <property type="component" value="Unassembled WGS sequence"/>
</dbReference>
<feature type="domain" description="Glycosyltransferase 2-like" evidence="5">
    <location>
        <begin position="59"/>
        <end position="202"/>
    </location>
</feature>
<evidence type="ECO:0000313" key="6">
    <source>
        <dbReference type="EMBL" id="SDI16108.1"/>
    </source>
</evidence>
<dbReference type="InterPro" id="IPR029044">
    <property type="entry name" value="Nucleotide-diphossugar_trans"/>
</dbReference>
<evidence type="ECO:0000256" key="1">
    <source>
        <dbReference type="ARBA" id="ARBA00006739"/>
    </source>
</evidence>
<proteinExistence type="inferred from homology"/>
<dbReference type="PANTHER" id="PTHR43630">
    <property type="entry name" value="POLY-BETA-1,6-N-ACETYL-D-GLUCOSAMINE SYNTHASE"/>
    <property type="match status" value="1"/>
</dbReference>
<sequence>MLFLENLVQTIGYFFLIYMLIYTTYLIITVLFGAIQLYTQDRMIRYRNELKHGYYVPISLLVPAYNEEITIVDSVSSLLNLEYKLYELVIVDDGSKDKTSETLIQAFQMKRTRRPIQMRIPCKKVLEVYETTYNNIQITLVIKENGGKGDALNAAANLSRYPYVVSIDADSLLQRDSLEKIIQPILRDERIVAVGGMIRIAQTVLMDKGKVIDYHVPWNPIVGMQVVEYDRSFLASRIFLDQFNANLIISGAFGLFKKEVLIAVGGYSTDTLGEDMELVMKINNFCINNQKKCRIAYEPRAICWSQSPSSLKDIIKQRKRWYLGLFQSLWQYRAMMNPFKAGFPRMFSYLYYVLFELLSPFIEIIGLINIVLAWQLNLLFVPFMIRLFIIYTVYNVLLSITAFFQRVYSQGIKLHFSDIIKALFMVTLETALYRYVLSFVRATAFIGYKRKRTSWGQIQRTKQNYI</sequence>
<keyword evidence="4" id="KW-1133">Transmembrane helix</keyword>
<dbReference type="Gene3D" id="3.90.550.10">
    <property type="entry name" value="Spore Coat Polysaccharide Biosynthesis Protein SpsA, Chain A"/>
    <property type="match status" value="1"/>
</dbReference>
<dbReference type="EMBL" id="FNDZ01000001">
    <property type="protein sequence ID" value="SDI16108.1"/>
    <property type="molecule type" value="Genomic_DNA"/>
</dbReference>
<evidence type="ECO:0000256" key="2">
    <source>
        <dbReference type="ARBA" id="ARBA00022676"/>
    </source>
</evidence>
<organism evidence="6 7">
    <name type="scientific">Proteiniclasticum ruminis</name>
    <dbReference type="NCBI Taxonomy" id="398199"/>
    <lineage>
        <taxon>Bacteria</taxon>
        <taxon>Bacillati</taxon>
        <taxon>Bacillota</taxon>
        <taxon>Clostridia</taxon>
        <taxon>Eubacteriales</taxon>
        <taxon>Clostridiaceae</taxon>
        <taxon>Proteiniclasticum</taxon>
    </lineage>
</organism>
<feature type="transmembrane region" description="Helical" evidence="4">
    <location>
        <begin position="12"/>
        <end position="38"/>
    </location>
</feature>
<evidence type="ECO:0000259" key="5">
    <source>
        <dbReference type="Pfam" id="PF00535"/>
    </source>
</evidence>
<evidence type="ECO:0000256" key="4">
    <source>
        <dbReference type="SAM" id="Phobius"/>
    </source>
</evidence>
<reference evidence="6 7" key="1">
    <citation type="submission" date="2016-10" db="EMBL/GenBank/DDBJ databases">
        <authorList>
            <person name="de Groot N.N."/>
        </authorList>
    </citation>
    <scope>NUCLEOTIDE SEQUENCE [LARGE SCALE GENOMIC DNA]</scope>
    <source>
        <strain evidence="6 7">CGMCC 1.5058</strain>
    </source>
</reference>
<dbReference type="Pfam" id="PF00535">
    <property type="entry name" value="Glycos_transf_2"/>
    <property type="match status" value="1"/>
</dbReference>
<evidence type="ECO:0000256" key="3">
    <source>
        <dbReference type="ARBA" id="ARBA00022679"/>
    </source>
</evidence>
<keyword evidence="2" id="KW-0328">Glycosyltransferase</keyword>
<dbReference type="AlphaFoldDB" id="A0A1G8IAT8"/>
<comment type="similarity">
    <text evidence="1">Belongs to the glycosyltransferase 2 family.</text>
</comment>
<feature type="transmembrane region" description="Helical" evidence="4">
    <location>
        <begin position="349"/>
        <end position="374"/>
    </location>
</feature>
<dbReference type="SUPFAM" id="SSF53448">
    <property type="entry name" value="Nucleotide-diphospho-sugar transferases"/>
    <property type="match status" value="1"/>
</dbReference>
<name>A0A1G8IAT8_9CLOT</name>
<dbReference type="PANTHER" id="PTHR43630:SF1">
    <property type="entry name" value="POLY-BETA-1,6-N-ACETYL-D-GLUCOSAMINE SYNTHASE"/>
    <property type="match status" value="1"/>
</dbReference>
<dbReference type="CDD" id="cd06423">
    <property type="entry name" value="CESA_like"/>
    <property type="match status" value="1"/>
</dbReference>
<evidence type="ECO:0000313" key="7">
    <source>
        <dbReference type="Proteomes" id="UP000183255"/>
    </source>
</evidence>
<keyword evidence="4" id="KW-0812">Transmembrane</keyword>
<dbReference type="InterPro" id="IPR001173">
    <property type="entry name" value="Glyco_trans_2-like"/>
</dbReference>
<gene>
    <name evidence="6" type="ORF">SAMN05421804_101830</name>
</gene>
<dbReference type="RefSeq" id="WP_074542589.1">
    <property type="nucleotide sequence ID" value="NZ_FNDZ01000001.1"/>
</dbReference>
<keyword evidence="4" id="KW-0472">Membrane</keyword>
<protein>
    <submittedName>
        <fullName evidence="6">Glycosyltransferase, catalytic subunit of cellulose synthase and poly-beta-1,6-N-acetylglucosamine synthase</fullName>
    </submittedName>
</protein>